<accession>A0ACC1MSE1</accession>
<evidence type="ECO:0000313" key="1">
    <source>
        <dbReference type="EMBL" id="KAJ2969428.1"/>
    </source>
</evidence>
<reference evidence="1" key="1">
    <citation type="submission" date="2022-08" db="EMBL/GenBank/DDBJ databases">
        <title>Genome Sequence of Lecanicillium fungicola.</title>
        <authorList>
            <person name="Buettner E."/>
        </authorList>
    </citation>
    <scope>NUCLEOTIDE SEQUENCE</scope>
    <source>
        <strain evidence="1">Babe33</strain>
    </source>
</reference>
<gene>
    <name evidence="1" type="ORF">NQ176_g8668</name>
</gene>
<protein>
    <submittedName>
        <fullName evidence="1">Uncharacterized protein</fullName>
    </submittedName>
</protein>
<organism evidence="1 2">
    <name type="scientific">Zarea fungicola</name>
    <dbReference type="NCBI Taxonomy" id="93591"/>
    <lineage>
        <taxon>Eukaryota</taxon>
        <taxon>Fungi</taxon>
        <taxon>Dikarya</taxon>
        <taxon>Ascomycota</taxon>
        <taxon>Pezizomycotina</taxon>
        <taxon>Sordariomycetes</taxon>
        <taxon>Hypocreomycetidae</taxon>
        <taxon>Hypocreales</taxon>
        <taxon>Cordycipitaceae</taxon>
        <taxon>Zarea</taxon>
    </lineage>
</organism>
<comment type="caution">
    <text evidence="1">The sequence shown here is derived from an EMBL/GenBank/DDBJ whole genome shotgun (WGS) entry which is preliminary data.</text>
</comment>
<proteinExistence type="predicted"/>
<dbReference type="EMBL" id="JANJQO010001746">
    <property type="protein sequence ID" value="KAJ2969428.1"/>
    <property type="molecule type" value="Genomic_DNA"/>
</dbReference>
<keyword evidence="2" id="KW-1185">Reference proteome</keyword>
<name>A0ACC1MSE1_9HYPO</name>
<sequence length="294" mass="33673">MTNENGNVGMKPDLLELFPSEVMTNVLCSLPSTDALASLIRASRFANECFKTIKQRVLREVLMNELGCVIRDAIFCEYQDGIDFNVDDEVETLMTTTAEYWQLLHQTTTAEIQQRLTPDVVIKIIHRKRLLQRITHFLSGPILDEIRILDANAAQPLTDAEQRRFLQALLRYSVLLRYDPHDTDNEPDEILWHDHPCLHMFAAWEMQQVADIGSYMSTLWYTLLYGGRCGPRGGQQGSGGGSEERYMKEYNLTMKYAHDLRTLWRKLDSSVAEVPVLMSVLTGLTALRTRSSQR</sequence>
<dbReference type="Proteomes" id="UP001143910">
    <property type="component" value="Unassembled WGS sequence"/>
</dbReference>
<evidence type="ECO:0000313" key="2">
    <source>
        <dbReference type="Proteomes" id="UP001143910"/>
    </source>
</evidence>